<evidence type="ECO:0000313" key="3">
    <source>
        <dbReference type="Proteomes" id="UP000263900"/>
    </source>
</evidence>
<accession>A0A3B7MHR8</accession>
<dbReference type="Gene3D" id="1.10.472.60">
    <property type="entry name" value="putative protein disulfide isomerase domain"/>
    <property type="match status" value="1"/>
</dbReference>
<feature type="compositionally biased region" description="Pro residues" evidence="1">
    <location>
        <begin position="1"/>
        <end position="11"/>
    </location>
</feature>
<keyword evidence="3" id="KW-1185">Reference proteome</keyword>
<reference evidence="2 3" key="1">
    <citation type="submission" date="2018-09" db="EMBL/GenBank/DDBJ databases">
        <title>Genome sequencing of strain 6GH32-13.</title>
        <authorList>
            <person name="Weon H.-Y."/>
            <person name="Heo J."/>
            <person name="Kwon S.-W."/>
        </authorList>
    </citation>
    <scope>NUCLEOTIDE SEQUENCE [LARGE SCALE GENOMIC DNA]</scope>
    <source>
        <strain evidence="2 3">5GH32-13</strain>
    </source>
</reference>
<dbReference type="EMBL" id="CP032157">
    <property type="protein sequence ID" value="AXY72709.1"/>
    <property type="molecule type" value="Genomic_DNA"/>
</dbReference>
<dbReference type="Gene3D" id="3.40.30.10">
    <property type="entry name" value="Glutaredoxin"/>
    <property type="match status" value="1"/>
</dbReference>
<dbReference type="InterPro" id="IPR036249">
    <property type="entry name" value="Thioredoxin-like_sf"/>
</dbReference>
<dbReference type="SUPFAM" id="SSF52833">
    <property type="entry name" value="Thioredoxin-like"/>
    <property type="match status" value="1"/>
</dbReference>
<proteinExistence type="predicted"/>
<gene>
    <name evidence="2" type="ORF">D3H65_01410</name>
</gene>
<evidence type="ECO:0000256" key="1">
    <source>
        <dbReference type="SAM" id="MobiDB-lite"/>
    </source>
</evidence>
<sequence length="249" mass="28030">MRCPYPAPMPTSLPMKPHQNLSKKKAMEERKRNDPIQATWFTDPLCCWSWGMQPHLDQWQAGYGDQLTLQYVMGGMLPSWQQFHDEANNVSRPVQMGPVWMHAAQLMGRPVHHQVWMKDPPASSYPACIAVKAAALQLPEAGITLFRNLQQALMAAGKNIASWPILQSLAAQLVAEYPAFDLRQFEADYKQDAAIDAFKQDLARVAQYRITRFPTLLIEIPGQKGILLAGYRTGEGIMQAVEQAFPNLV</sequence>
<dbReference type="OrthoDB" id="9813770at2"/>
<dbReference type="PANTHER" id="PTHR13887:SF54">
    <property type="entry name" value="DSBA FAMILY PROTEIN"/>
    <property type="match status" value="1"/>
</dbReference>
<dbReference type="Pfam" id="PF13743">
    <property type="entry name" value="Thioredoxin_5"/>
    <property type="match status" value="1"/>
</dbReference>
<dbReference type="CDD" id="cd03025">
    <property type="entry name" value="DsbA_FrnE_like"/>
    <property type="match status" value="1"/>
</dbReference>
<feature type="region of interest" description="Disordered" evidence="1">
    <location>
        <begin position="1"/>
        <end position="32"/>
    </location>
</feature>
<dbReference type="KEGG" id="pseg:D3H65_01410"/>
<dbReference type="Proteomes" id="UP000263900">
    <property type="component" value="Chromosome"/>
</dbReference>
<protein>
    <submittedName>
        <fullName evidence="2">DsbA family protein</fullName>
    </submittedName>
</protein>
<name>A0A3B7MHR8_9BACT</name>
<dbReference type="PANTHER" id="PTHR13887">
    <property type="entry name" value="GLUTATHIONE S-TRANSFERASE KAPPA"/>
    <property type="match status" value="1"/>
</dbReference>
<organism evidence="2 3">
    <name type="scientific">Paraflavitalea soli</name>
    <dbReference type="NCBI Taxonomy" id="2315862"/>
    <lineage>
        <taxon>Bacteria</taxon>
        <taxon>Pseudomonadati</taxon>
        <taxon>Bacteroidota</taxon>
        <taxon>Chitinophagia</taxon>
        <taxon>Chitinophagales</taxon>
        <taxon>Chitinophagaceae</taxon>
        <taxon>Paraflavitalea</taxon>
    </lineage>
</organism>
<evidence type="ECO:0000313" key="2">
    <source>
        <dbReference type="EMBL" id="AXY72709.1"/>
    </source>
</evidence>
<dbReference type="AlphaFoldDB" id="A0A3B7MHR8"/>